<name>A0A3N1HC97_9PSEU</name>
<feature type="transmembrane region" description="Helical" evidence="1">
    <location>
        <begin position="36"/>
        <end position="57"/>
    </location>
</feature>
<accession>A0A3N1HC97</accession>
<feature type="transmembrane region" description="Helical" evidence="1">
    <location>
        <begin position="199"/>
        <end position="221"/>
    </location>
</feature>
<keyword evidence="1" id="KW-1133">Transmembrane helix</keyword>
<dbReference type="OrthoDB" id="3579673at2"/>
<protein>
    <recommendedName>
        <fullName evidence="4">ABC-2 family transporter</fullName>
    </recommendedName>
</protein>
<comment type="caution">
    <text evidence="2">The sequence shown here is derived from an EMBL/GenBank/DDBJ whole genome shotgun (WGS) entry which is preliminary data.</text>
</comment>
<organism evidence="2 3">
    <name type="scientific">Saccharothrix texasensis</name>
    <dbReference type="NCBI Taxonomy" id="103734"/>
    <lineage>
        <taxon>Bacteria</taxon>
        <taxon>Bacillati</taxon>
        <taxon>Actinomycetota</taxon>
        <taxon>Actinomycetes</taxon>
        <taxon>Pseudonocardiales</taxon>
        <taxon>Pseudonocardiaceae</taxon>
        <taxon>Saccharothrix</taxon>
    </lineage>
</organism>
<dbReference type="Proteomes" id="UP000268727">
    <property type="component" value="Unassembled WGS sequence"/>
</dbReference>
<evidence type="ECO:0000256" key="1">
    <source>
        <dbReference type="SAM" id="Phobius"/>
    </source>
</evidence>
<keyword evidence="3" id="KW-1185">Reference proteome</keyword>
<keyword evidence="1" id="KW-0812">Transmembrane</keyword>
<keyword evidence="1" id="KW-0472">Membrane</keyword>
<feature type="transmembrane region" description="Helical" evidence="1">
    <location>
        <begin position="77"/>
        <end position="98"/>
    </location>
</feature>
<dbReference type="RefSeq" id="WP_123745483.1">
    <property type="nucleotide sequence ID" value="NZ_RJKM01000001.1"/>
</dbReference>
<dbReference type="EMBL" id="RJKM01000001">
    <property type="protein sequence ID" value="ROP40135.1"/>
    <property type="molecule type" value="Genomic_DNA"/>
</dbReference>
<evidence type="ECO:0000313" key="3">
    <source>
        <dbReference type="Proteomes" id="UP000268727"/>
    </source>
</evidence>
<gene>
    <name evidence="2" type="ORF">EDD40_5541</name>
</gene>
<feature type="transmembrane region" description="Helical" evidence="1">
    <location>
        <begin position="128"/>
        <end position="150"/>
    </location>
</feature>
<evidence type="ECO:0008006" key="4">
    <source>
        <dbReference type="Google" id="ProtNLM"/>
    </source>
</evidence>
<proteinExistence type="predicted"/>
<feature type="transmembrane region" description="Helical" evidence="1">
    <location>
        <begin position="303"/>
        <end position="324"/>
    </location>
</feature>
<evidence type="ECO:0000313" key="2">
    <source>
        <dbReference type="EMBL" id="ROP40135.1"/>
    </source>
</evidence>
<feature type="transmembrane region" description="Helical" evidence="1">
    <location>
        <begin position="170"/>
        <end position="192"/>
    </location>
</feature>
<reference evidence="2 3" key="1">
    <citation type="submission" date="2018-11" db="EMBL/GenBank/DDBJ databases">
        <title>Sequencing the genomes of 1000 actinobacteria strains.</title>
        <authorList>
            <person name="Klenk H.-P."/>
        </authorList>
    </citation>
    <scope>NUCLEOTIDE SEQUENCE [LARGE SCALE GENOMIC DNA]</scope>
    <source>
        <strain evidence="2 3">DSM 44231</strain>
    </source>
</reference>
<dbReference type="AlphaFoldDB" id="A0A3N1HC97"/>
<sequence>MTATATDAVPGAAPATRRARVGWGDLAWLTWRQHRWAIVGLLVAVLLAVVPALGIAWHVDATGRTGELFGRWRLLSVAQVLLLAPMTIGLAVAVFWAAPLLSREYEQRTHLVVWSQDVTPARWLTGKVVLLGVPAVVLSVGLGLASIKLMNSVNAVSSRYLPFGPFEPPAFDVTPLMQAGYSAFGFALGLALSAVTRRTVLSMGLALGSFIAVRGLVMGLWRPYFQDPVRVVEPYDAYQSSWDGPAPDSWTVNSGFADAAGNEIPFPGTCADTQDNAAYVKCMEDSDVRFFTDYHPAERFGAFQLYEFAIFAVLAAALFALAFARVSRTRRV</sequence>